<reference evidence="3" key="1">
    <citation type="submission" date="2021-01" db="EMBL/GenBank/DDBJ databases">
        <authorList>
            <person name="Corre E."/>
            <person name="Pelletier E."/>
            <person name="Niang G."/>
            <person name="Scheremetjew M."/>
            <person name="Finn R."/>
            <person name="Kale V."/>
            <person name="Holt S."/>
            <person name="Cochrane G."/>
            <person name="Meng A."/>
            <person name="Brown T."/>
            <person name="Cohen L."/>
        </authorList>
    </citation>
    <scope>NUCLEOTIDE SEQUENCE</scope>
    <source>
        <strain evidence="3">NY070348D</strain>
    </source>
</reference>
<name>A0A7S2S833_9STRA</name>
<proteinExistence type="predicted"/>
<gene>
    <name evidence="3" type="ORF">QSP1433_LOCUS10838</name>
</gene>
<feature type="coiled-coil region" evidence="1">
    <location>
        <begin position="617"/>
        <end position="651"/>
    </location>
</feature>
<feature type="compositionally biased region" description="Basic and acidic residues" evidence="2">
    <location>
        <begin position="72"/>
        <end position="85"/>
    </location>
</feature>
<evidence type="ECO:0000256" key="1">
    <source>
        <dbReference type="SAM" id="Coils"/>
    </source>
</evidence>
<feature type="compositionally biased region" description="Polar residues" evidence="2">
    <location>
        <begin position="455"/>
        <end position="482"/>
    </location>
</feature>
<dbReference type="EMBL" id="HBHK01017212">
    <property type="protein sequence ID" value="CAD9691019.1"/>
    <property type="molecule type" value="Transcribed_RNA"/>
</dbReference>
<feature type="compositionally biased region" description="Polar residues" evidence="2">
    <location>
        <begin position="373"/>
        <end position="393"/>
    </location>
</feature>
<evidence type="ECO:0000313" key="3">
    <source>
        <dbReference type="EMBL" id="CAD9691019.1"/>
    </source>
</evidence>
<feature type="compositionally biased region" description="Basic and acidic residues" evidence="2">
    <location>
        <begin position="8"/>
        <end position="35"/>
    </location>
</feature>
<accession>A0A7S2S833</accession>
<feature type="compositionally biased region" description="Basic and acidic residues" evidence="2">
    <location>
        <begin position="349"/>
        <end position="372"/>
    </location>
</feature>
<organism evidence="3">
    <name type="scientific">Mucochytrium quahogii</name>
    <dbReference type="NCBI Taxonomy" id="96639"/>
    <lineage>
        <taxon>Eukaryota</taxon>
        <taxon>Sar</taxon>
        <taxon>Stramenopiles</taxon>
        <taxon>Bigyra</taxon>
        <taxon>Labyrinthulomycetes</taxon>
        <taxon>Thraustochytrida</taxon>
        <taxon>Thraustochytriidae</taxon>
        <taxon>Mucochytrium</taxon>
    </lineage>
</organism>
<protein>
    <submittedName>
        <fullName evidence="3">Uncharacterized protein</fullName>
    </submittedName>
</protein>
<feature type="region of interest" description="Disordered" evidence="2">
    <location>
        <begin position="287"/>
        <end position="575"/>
    </location>
</feature>
<feature type="compositionally biased region" description="Low complexity" evidence="2">
    <location>
        <begin position="312"/>
        <end position="340"/>
    </location>
</feature>
<feature type="compositionally biased region" description="Low complexity" evidence="2">
    <location>
        <begin position="554"/>
        <end position="568"/>
    </location>
</feature>
<dbReference type="AlphaFoldDB" id="A0A7S2S833"/>
<feature type="compositionally biased region" description="Polar residues" evidence="2">
    <location>
        <begin position="524"/>
        <end position="538"/>
    </location>
</feature>
<feature type="compositionally biased region" description="Polar residues" evidence="2">
    <location>
        <begin position="288"/>
        <end position="311"/>
    </location>
</feature>
<feature type="compositionally biased region" description="Basic and acidic residues" evidence="2">
    <location>
        <begin position="442"/>
        <end position="454"/>
    </location>
</feature>
<sequence length="690" mass="75344">MSSAAWDNDDKRQGSQQDDRWEGWETVPSKKDNTKRGKHSNMMEAPVAGELPDLEKVNCEGNIHGGKASGRSKKDSKNSNKRVDKQSNSSFELDASDLSIMVLSDEEALEKLPGLLNEFILSKCESNDNCRKTDFDGTAREALQRISFLQALQAIEHFAGSVSARIQKRPAYLMGILRGQEQHWDKSRAAANLPGGSGELLALAPTVLVAIAEICMRGNCLPSDFTPEVCLSLHRLTPVLACKAVLAFNSNKRIVAGTRGGVLNRPRFFQRLIQNVAEQNLLALQSGAEASSSPDGSTTVSAASTPTNSSAGSTSTRSLPSPRGSGRKSSGMKMSSRTTSESNTPPMTPERKSKNAQKREESPINVTEKEASNEQVADNASSLDQNAWTSPLANSIGLKPGQKPWDENSSHSQPQQEPGPFDDGRNTSENPGGNLKDAYYFENKRNSPNAEERNTQSGASSQDQSWFGMSTENGNSDDQQPQGGFFLRPSSAPHKSPSRTTDIEDDRLLHTNQPPAGWEGQDRGINQFSNSFLGNTMGRSDDRHPQNTSWGDRSQFVQDQPSQQPQSSHVVECGPSEVGWAGNASHLDLGFPFAPFMGTSTQSVAPPDENSNYAKQIHALTEKLEKHVATEQSLRDELNRLHSTCQQLHDENLRIKTKHQTLLSNMRQMIDMADATYGSPSPSPTPSQQL</sequence>
<feature type="region of interest" description="Disordered" evidence="2">
    <location>
        <begin position="1"/>
        <end position="89"/>
    </location>
</feature>
<keyword evidence="1" id="KW-0175">Coiled coil</keyword>
<dbReference type="CDD" id="cd21039">
    <property type="entry name" value="NURR"/>
    <property type="match status" value="1"/>
</dbReference>
<evidence type="ECO:0000256" key="2">
    <source>
        <dbReference type="SAM" id="MobiDB-lite"/>
    </source>
</evidence>